<name>A0A853EW30_9MICO</name>
<proteinExistence type="predicted"/>
<evidence type="ECO:0000313" key="2">
    <source>
        <dbReference type="Proteomes" id="UP000561011"/>
    </source>
</evidence>
<comment type="caution">
    <text evidence="1">The sequence shown here is derived from an EMBL/GenBank/DDBJ whole genome shotgun (WGS) entry which is preliminary data.</text>
</comment>
<dbReference type="Proteomes" id="UP000561011">
    <property type="component" value="Unassembled WGS sequence"/>
</dbReference>
<sequence>MVDKIPLRAMAYSLSPLAVGDPITRPERGVPVRVWVHTSDGDSQVEGEATAWSPKAVHVRYFDQHGREGFVWVWASAVTRQ</sequence>
<dbReference type="RefSeq" id="WP_179912831.1">
    <property type="nucleotide sequence ID" value="NZ_JACBYE010000009.1"/>
</dbReference>
<keyword evidence="2" id="KW-1185">Reference proteome</keyword>
<protein>
    <submittedName>
        <fullName evidence="1">Uncharacterized protein</fullName>
    </submittedName>
</protein>
<dbReference type="AlphaFoldDB" id="A0A853EW30"/>
<reference evidence="1 2" key="1">
    <citation type="submission" date="2020-07" db="EMBL/GenBank/DDBJ databases">
        <title>MOT database genomes.</title>
        <authorList>
            <person name="Joseph S."/>
            <person name="Aduse-Opoku J."/>
            <person name="Hashim A."/>
            <person name="Wade W."/>
            <person name="Curtis M."/>
        </authorList>
    </citation>
    <scope>NUCLEOTIDE SEQUENCE [LARGE SCALE GENOMIC DNA]</scope>
    <source>
        <strain evidence="1 2">DSM 100099</strain>
    </source>
</reference>
<dbReference type="EMBL" id="JACBYE010000009">
    <property type="protein sequence ID" value="NYS93098.1"/>
    <property type="molecule type" value="Genomic_DNA"/>
</dbReference>
<organism evidence="1 2">
    <name type="scientific">Sanguibacter inulinus</name>
    <dbReference type="NCBI Taxonomy" id="60922"/>
    <lineage>
        <taxon>Bacteria</taxon>
        <taxon>Bacillati</taxon>
        <taxon>Actinomycetota</taxon>
        <taxon>Actinomycetes</taxon>
        <taxon>Micrococcales</taxon>
        <taxon>Sanguibacteraceae</taxon>
        <taxon>Sanguibacter</taxon>
    </lineage>
</organism>
<accession>A0A853EW30</accession>
<evidence type="ECO:0000313" key="1">
    <source>
        <dbReference type="EMBL" id="NYS93098.1"/>
    </source>
</evidence>
<gene>
    <name evidence="1" type="ORF">HZZ10_06085</name>
</gene>